<dbReference type="EMBL" id="JADKFW010000010">
    <property type="protein sequence ID" value="MBK9718451.1"/>
    <property type="molecule type" value="Genomic_DNA"/>
</dbReference>
<dbReference type="PANTHER" id="PTHR30160">
    <property type="entry name" value="TETRAACYLDISACCHARIDE 4'-KINASE-RELATED"/>
    <property type="match status" value="1"/>
</dbReference>
<keyword evidence="1" id="KW-0328">Glycosyltransferase</keyword>
<dbReference type="Pfam" id="PF01075">
    <property type="entry name" value="Glyco_transf_9"/>
    <property type="match status" value="1"/>
</dbReference>
<accession>A0A9D7XFA2</accession>
<evidence type="ECO:0000256" key="2">
    <source>
        <dbReference type="ARBA" id="ARBA00022679"/>
    </source>
</evidence>
<comment type="caution">
    <text evidence="3">The sequence shown here is derived from an EMBL/GenBank/DDBJ whole genome shotgun (WGS) entry which is preliminary data.</text>
</comment>
<dbReference type="Proteomes" id="UP000808349">
    <property type="component" value="Unassembled WGS sequence"/>
</dbReference>
<organism evidence="3 4">
    <name type="scientific">Candidatus Defluviibacterium haderslevense</name>
    <dbReference type="NCBI Taxonomy" id="2981993"/>
    <lineage>
        <taxon>Bacteria</taxon>
        <taxon>Pseudomonadati</taxon>
        <taxon>Bacteroidota</taxon>
        <taxon>Saprospiria</taxon>
        <taxon>Saprospirales</taxon>
        <taxon>Saprospiraceae</taxon>
        <taxon>Candidatus Defluviibacterium</taxon>
    </lineage>
</organism>
<evidence type="ECO:0000256" key="1">
    <source>
        <dbReference type="ARBA" id="ARBA00022676"/>
    </source>
</evidence>
<evidence type="ECO:0000313" key="3">
    <source>
        <dbReference type="EMBL" id="MBK9718451.1"/>
    </source>
</evidence>
<evidence type="ECO:0000313" key="4">
    <source>
        <dbReference type="Proteomes" id="UP000808349"/>
    </source>
</evidence>
<dbReference type="AlphaFoldDB" id="A0A9D7XFA2"/>
<dbReference type="CDD" id="cd03789">
    <property type="entry name" value="GT9_LPS_heptosyltransferase"/>
    <property type="match status" value="1"/>
</dbReference>
<dbReference type="SUPFAM" id="SSF53756">
    <property type="entry name" value="UDP-Glycosyltransferase/glycogen phosphorylase"/>
    <property type="match status" value="1"/>
</dbReference>
<name>A0A9D7XFA2_9BACT</name>
<proteinExistence type="predicted"/>
<dbReference type="GO" id="GO:0009244">
    <property type="term" value="P:lipopolysaccharide core region biosynthetic process"/>
    <property type="evidence" value="ECO:0007669"/>
    <property type="project" value="TreeGrafter"/>
</dbReference>
<dbReference type="InterPro" id="IPR051199">
    <property type="entry name" value="LPS_LOS_Heptosyltrfase"/>
</dbReference>
<dbReference type="InterPro" id="IPR002201">
    <property type="entry name" value="Glyco_trans_9"/>
</dbReference>
<protein>
    <submittedName>
        <fullName evidence="3">Glycosyltransferase family 9 protein</fullName>
    </submittedName>
</protein>
<dbReference type="PANTHER" id="PTHR30160:SF22">
    <property type="entry name" value="LIPOPOLYSACCHARIDE CORE BIOSYNTHESIS PROTEIN"/>
    <property type="match status" value="1"/>
</dbReference>
<dbReference type="GO" id="GO:0008713">
    <property type="term" value="F:ADP-heptose-lipopolysaccharide heptosyltransferase activity"/>
    <property type="evidence" value="ECO:0007669"/>
    <property type="project" value="TreeGrafter"/>
</dbReference>
<sequence>MKILAIRFSAMGDVVLTMPVLKSVLQSNPELQLDILTRKSFQVFFKHIERLNIREENIDLEFKSLTGLVHLFNQLRKEKYDLVIDLHGSLRSKILCYLFYLSGVDYASIDKGRADKKKLLGNIRSNTKPLKHTIERYADVFRKCNIIVETESLHQLGFKSSQIEKNKIEKTIKENIWESQIKIGIAPFSQHQIKSWPIERIQKLIELLVQDYKDQIHIFLFGGGQREMKILSTLQEMNSECIHTAGDVFNLAEQIEFMNHLDVMITMDSANLHLANLTQCKNVISLWGPTHTYLGFGPLIPDKNVIIEISTSELSCRPCSVYGNIPCSRGDHACMEWISVDKVVEQVKSVLSISIEK</sequence>
<dbReference type="GO" id="GO:0005829">
    <property type="term" value="C:cytosol"/>
    <property type="evidence" value="ECO:0007669"/>
    <property type="project" value="TreeGrafter"/>
</dbReference>
<dbReference type="Gene3D" id="3.40.50.2000">
    <property type="entry name" value="Glycogen Phosphorylase B"/>
    <property type="match status" value="2"/>
</dbReference>
<keyword evidence="2" id="KW-0808">Transferase</keyword>
<reference evidence="3 4" key="1">
    <citation type="submission" date="2020-10" db="EMBL/GenBank/DDBJ databases">
        <title>Connecting structure to function with the recovery of over 1000 high-quality activated sludge metagenome-assembled genomes encoding full-length rRNA genes using long-read sequencing.</title>
        <authorList>
            <person name="Singleton C.M."/>
            <person name="Petriglieri F."/>
            <person name="Kristensen J.M."/>
            <person name="Kirkegaard R.H."/>
            <person name="Michaelsen T.Y."/>
            <person name="Andersen M.H."/>
            <person name="Karst S.M."/>
            <person name="Dueholm M.S."/>
            <person name="Nielsen P.H."/>
            <person name="Albertsen M."/>
        </authorList>
    </citation>
    <scope>NUCLEOTIDE SEQUENCE [LARGE SCALE GENOMIC DNA]</scope>
    <source>
        <strain evidence="3">Ribe_18-Q3-R11-54_BAT3C.373</strain>
    </source>
</reference>
<gene>
    <name evidence="3" type="ORF">IPO85_13260</name>
</gene>